<reference evidence="1" key="2">
    <citation type="journal article" date="2023" name="BMC Genomics">
        <title>Pest status, molecular evolution, and epigenetic factors derived from the genome assembly of Frankliniella fusca, a thysanopteran phytovirus vector.</title>
        <authorList>
            <person name="Catto M.A."/>
            <person name="Labadie P.E."/>
            <person name="Jacobson A.L."/>
            <person name="Kennedy G.G."/>
            <person name="Srinivasan R."/>
            <person name="Hunt B.G."/>
        </authorList>
    </citation>
    <scope>NUCLEOTIDE SEQUENCE</scope>
    <source>
        <strain evidence="1">PL_HMW_Pooled</strain>
    </source>
</reference>
<evidence type="ECO:0000313" key="1">
    <source>
        <dbReference type="EMBL" id="KAK3925249.1"/>
    </source>
</evidence>
<dbReference type="GO" id="GO:0032259">
    <property type="term" value="P:methylation"/>
    <property type="evidence" value="ECO:0007669"/>
    <property type="project" value="UniProtKB-KW"/>
</dbReference>
<keyword evidence="2" id="KW-1185">Reference proteome</keyword>
<dbReference type="Proteomes" id="UP001219518">
    <property type="component" value="Unassembled WGS sequence"/>
</dbReference>
<name>A0AAE1LNM8_9NEOP</name>
<organism evidence="1 2">
    <name type="scientific">Frankliniella fusca</name>
    <dbReference type="NCBI Taxonomy" id="407009"/>
    <lineage>
        <taxon>Eukaryota</taxon>
        <taxon>Metazoa</taxon>
        <taxon>Ecdysozoa</taxon>
        <taxon>Arthropoda</taxon>
        <taxon>Hexapoda</taxon>
        <taxon>Insecta</taxon>
        <taxon>Pterygota</taxon>
        <taxon>Neoptera</taxon>
        <taxon>Paraneoptera</taxon>
        <taxon>Thysanoptera</taxon>
        <taxon>Terebrantia</taxon>
        <taxon>Thripoidea</taxon>
        <taxon>Thripidae</taxon>
        <taxon>Frankliniella</taxon>
    </lineage>
</organism>
<evidence type="ECO:0000313" key="2">
    <source>
        <dbReference type="Proteomes" id="UP001219518"/>
    </source>
</evidence>
<sequence>HNAPIFSAVQVKKSSYTPAFCYQEEKCGNKSLRTECMWRNHLTSYFCLVLRRTQADWTILARSVCDVIMTPHRTADFLSRREVWKKSTAQSDFQLYHSTLQFSSLRYNEPILLVYHGNSASTCSGLQAM</sequence>
<dbReference type="GO" id="GO:0008168">
    <property type="term" value="F:methyltransferase activity"/>
    <property type="evidence" value="ECO:0007669"/>
    <property type="project" value="UniProtKB-KW"/>
</dbReference>
<gene>
    <name evidence="1" type="ORF">KUF71_002635</name>
</gene>
<comment type="caution">
    <text evidence="1">The sequence shown here is derived from an EMBL/GenBank/DDBJ whole genome shotgun (WGS) entry which is preliminary data.</text>
</comment>
<feature type="non-terminal residue" evidence="1">
    <location>
        <position position="129"/>
    </location>
</feature>
<keyword evidence="1" id="KW-0489">Methyltransferase</keyword>
<dbReference type="EMBL" id="JAHWGI010001223">
    <property type="protein sequence ID" value="KAK3925249.1"/>
    <property type="molecule type" value="Genomic_DNA"/>
</dbReference>
<dbReference type="AlphaFoldDB" id="A0AAE1LNM8"/>
<keyword evidence="1" id="KW-0808">Transferase</keyword>
<reference evidence="1" key="1">
    <citation type="submission" date="2021-07" db="EMBL/GenBank/DDBJ databases">
        <authorList>
            <person name="Catto M.A."/>
            <person name="Jacobson A."/>
            <person name="Kennedy G."/>
            <person name="Labadie P."/>
            <person name="Hunt B.G."/>
            <person name="Srinivasan R."/>
        </authorList>
    </citation>
    <scope>NUCLEOTIDE SEQUENCE</scope>
    <source>
        <strain evidence="1">PL_HMW_Pooled</strain>
        <tissue evidence="1">Head</tissue>
    </source>
</reference>
<proteinExistence type="predicted"/>
<protein>
    <submittedName>
        <fullName evidence="1">Modification methylase Eco47II</fullName>
    </submittedName>
</protein>
<accession>A0AAE1LNM8</accession>